<dbReference type="SUPFAM" id="SSF48498">
    <property type="entry name" value="Tetracyclin repressor-like, C-terminal domain"/>
    <property type="match status" value="1"/>
</dbReference>
<dbReference type="Pfam" id="PF00440">
    <property type="entry name" value="TetR_N"/>
    <property type="match status" value="1"/>
</dbReference>
<evidence type="ECO:0000256" key="3">
    <source>
        <dbReference type="SAM" id="MobiDB-lite"/>
    </source>
</evidence>
<dbReference type="Proteomes" id="UP000480151">
    <property type="component" value="Unassembled WGS sequence"/>
</dbReference>
<dbReference type="PRINTS" id="PR00455">
    <property type="entry name" value="HTHTETR"/>
</dbReference>
<feature type="region of interest" description="Disordered" evidence="3">
    <location>
        <begin position="1"/>
        <end position="21"/>
    </location>
</feature>
<feature type="DNA-binding region" description="H-T-H motif" evidence="2">
    <location>
        <begin position="43"/>
        <end position="62"/>
    </location>
</feature>
<dbReference type="InterPro" id="IPR036271">
    <property type="entry name" value="Tet_transcr_reg_TetR-rel_C_sf"/>
</dbReference>
<accession>A0A6M1PIS3</accession>
<dbReference type="AlphaFoldDB" id="A0A6M1PIS3"/>
<dbReference type="GO" id="GO:0003677">
    <property type="term" value="F:DNA binding"/>
    <property type="evidence" value="ECO:0007669"/>
    <property type="project" value="UniProtKB-UniRule"/>
</dbReference>
<dbReference type="PROSITE" id="PS50977">
    <property type="entry name" value="HTH_TETR_2"/>
    <property type="match status" value="1"/>
</dbReference>
<organism evidence="5 6">
    <name type="scientific">Paenibacillus apii</name>
    <dbReference type="NCBI Taxonomy" id="1850370"/>
    <lineage>
        <taxon>Bacteria</taxon>
        <taxon>Bacillati</taxon>
        <taxon>Bacillota</taxon>
        <taxon>Bacilli</taxon>
        <taxon>Bacillales</taxon>
        <taxon>Paenibacillaceae</taxon>
        <taxon>Paenibacillus</taxon>
    </lineage>
</organism>
<reference evidence="5 6" key="1">
    <citation type="submission" date="2020-02" db="EMBL/GenBank/DDBJ databases">
        <authorList>
            <person name="Gao J."/>
            <person name="Sun J."/>
        </authorList>
    </citation>
    <scope>NUCLEOTIDE SEQUENCE [LARGE SCALE GENOMIC DNA]</scope>
    <source>
        <strain evidence="5 6">7124</strain>
    </source>
</reference>
<feature type="compositionally biased region" description="Basic and acidic residues" evidence="3">
    <location>
        <begin position="7"/>
        <end position="21"/>
    </location>
</feature>
<dbReference type="InterPro" id="IPR001647">
    <property type="entry name" value="HTH_TetR"/>
</dbReference>
<evidence type="ECO:0000313" key="5">
    <source>
        <dbReference type="EMBL" id="NGM83120.1"/>
    </source>
</evidence>
<gene>
    <name evidence="5" type="ORF">G5B47_11920</name>
</gene>
<dbReference type="PANTHER" id="PTHR43479:SF11">
    <property type="entry name" value="ACREF_ENVCD OPERON REPRESSOR-RELATED"/>
    <property type="match status" value="1"/>
</dbReference>
<keyword evidence="1 2" id="KW-0238">DNA-binding</keyword>
<comment type="caution">
    <text evidence="5">The sequence shown here is derived from an EMBL/GenBank/DDBJ whole genome shotgun (WGS) entry which is preliminary data.</text>
</comment>
<feature type="domain" description="HTH tetR-type" evidence="4">
    <location>
        <begin position="20"/>
        <end position="80"/>
    </location>
</feature>
<dbReference type="PANTHER" id="PTHR43479">
    <property type="entry name" value="ACREF/ENVCD OPERON REPRESSOR-RELATED"/>
    <property type="match status" value="1"/>
</dbReference>
<dbReference type="InterPro" id="IPR050624">
    <property type="entry name" value="HTH-type_Tx_Regulator"/>
</dbReference>
<evidence type="ECO:0000256" key="2">
    <source>
        <dbReference type="PROSITE-ProRule" id="PRU00335"/>
    </source>
</evidence>
<sequence>MESEQTLTRENELKSDAPLDERREQIKNAALKVFAKRGIEGTKMSMIAAEAGISQGLSYRYFSSKEEIFTLLVQEAIDEAQSAIRNIPNLPGSPREQFKSFTEKMLEDNHKYYFMLLQQAQTSEEVPMQVKQLLKQYQAEETISLFEPIFIKGQQIGEFCEGDPHKLLFLYFSVITGLMLQDIPNARGSWLQEVDILMKILTK</sequence>
<keyword evidence="6" id="KW-1185">Reference proteome</keyword>
<dbReference type="SUPFAM" id="SSF46689">
    <property type="entry name" value="Homeodomain-like"/>
    <property type="match status" value="1"/>
</dbReference>
<evidence type="ECO:0000256" key="1">
    <source>
        <dbReference type="ARBA" id="ARBA00023125"/>
    </source>
</evidence>
<evidence type="ECO:0000313" key="6">
    <source>
        <dbReference type="Proteomes" id="UP000480151"/>
    </source>
</evidence>
<dbReference type="Gene3D" id="1.10.357.10">
    <property type="entry name" value="Tetracycline Repressor, domain 2"/>
    <property type="match status" value="1"/>
</dbReference>
<dbReference type="EMBL" id="JAAKGU010000004">
    <property type="protein sequence ID" value="NGM83120.1"/>
    <property type="molecule type" value="Genomic_DNA"/>
</dbReference>
<name>A0A6M1PIS3_9BACL</name>
<proteinExistence type="predicted"/>
<protein>
    <submittedName>
        <fullName evidence="5">TetR/AcrR family transcriptional regulator</fullName>
    </submittedName>
</protein>
<dbReference type="InterPro" id="IPR009057">
    <property type="entry name" value="Homeodomain-like_sf"/>
</dbReference>
<evidence type="ECO:0000259" key="4">
    <source>
        <dbReference type="PROSITE" id="PS50977"/>
    </source>
</evidence>